<accession>Q39VI0</accession>
<dbReference type="GO" id="GO:0016853">
    <property type="term" value="F:isomerase activity"/>
    <property type="evidence" value="ECO:0007669"/>
    <property type="project" value="UniProtKB-KW"/>
</dbReference>
<dbReference type="InterPro" id="IPR004370">
    <property type="entry name" value="4-OT-like_dom"/>
</dbReference>
<keyword evidence="4" id="KW-1185">Reference proteome</keyword>
<dbReference type="Gene3D" id="3.30.429.10">
    <property type="entry name" value="Macrophage Migration Inhibitory Factor"/>
    <property type="match status" value="1"/>
</dbReference>
<dbReference type="RefSeq" id="WP_004511557.1">
    <property type="nucleotide sequence ID" value="NC_007517.1"/>
</dbReference>
<feature type="domain" description="4-oxalocrotonate tautomerase-like" evidence="2">
    <location>
        <begin position="2"/>
        <end position="60"/>
    </location>
</feature>
<evidence type="ECO:0000313" key="4">
    <source>
        <dbReference type="Proteomes" id="UP000007073"/>
    </source>
</evidence>
<keyword evidence="1" id="KW-0413">Isomerase</keyword>
<dbReference type="KEGG" id="gme:Gmet_1510"/>
<reference evidence="3 4" key="2">
    <citation type="journal article" date="2009" name="BMC Microbiol.">
        <title>The genome sequence of Geobacter metallireducens: features of metabolism, physiology and regulation common and dissimilar to Geobacter sulfurreducens.</title>
        <authorList>
            <person name="Aklujkar M."/>
            <person name="Krushkal J."/>
            <person name="DiBartolo G."/>
            <person name="Lapidus A."/>
            <person name="Land M.L."/>
            <person name="Lovley D.R."/>
        </authorList>
    </citation>
    <scope>NUCLEOTIDE SEQUENCE [LARGE SCALE GENOMIC DNA]</scope>
    <source>
        <strain evidence="4">ATCC 53774 / DSM 7210 / GS-15</strain>
    </source>
</reference>
<gene>
    <name evidence="3" type="ordered locus">Gmet_1510</name>
</gene>
<dbReference type="STRING" id="269799.Gmet_1510"/>
<evidence type="ECO:0000259" key="2">
    <source>
        <dbReference type="Pfam" id="PF01361"/>
    </source>
</evidence>
<dbReference type="EMBL" id="CP000148">
    <property type="protein sequence ID" value="ABB31744.1"/>
    <property type="molecule type" value="Genomic_DNA"/>
</dbReference>
<dbReference type="AlphaFoldDB" id="Q39VI0"/>
<protein>
    <submittedName>
        <fullName evidence="3">4-oxalocrotonate tautomerase superfamily protein</fullName>
    </submittedName>
</protein>
<dbReference type="SUPFAM" id="SSF55331">
    <property type="entry name" value="Tautomerase/MIF"/>
    <property type="match status" value="1"/>
</dbReference>
<organism evidence="3 4">
    <name type="scientific">Geobacter metallireducens (strain ATCC 53774 / DSM 7210 / GS-15)</name>
    <dbReference type="NCBI Taxonomy" id="269799"/>
    <lineage>
        <taxon>Bacteria</taxon>
        <taxon>Pseudomonadati</taxon>
        <taxon>Thermodesulfobacteriota</taxon>
        <taxon>Desulfuromonadia</taxon>
        <taxon>Geobacterales</taxon>
        <taxon>Geobacteraceae</taxon>
        <taxon>Geobacter</taxon>
    </lineage>
</organism>
<reference evidence="3 4" key="1">
    <citation type="submission" date="2005-10" db="EMBL/GenBank/DDBJ databases">
        <title>Complete sequence of Geobacter metallireducens GS-15.</title>
        <authorList>
            <consortium name="US DOE Joint Genome Institute"/>
            <person name="Copeland A."/>
            <person name="Lucas S."/>
            <person name="Lapidus A."/>
            <person name="Barry K."/>
            <person name="Detter J.C."/>
            <person name="Glavina T."/>
            <person name="Hammon N."/>
            <person name="Israni S."/>
            <person name="Pitluck S."/>
            <person name="Di Bartolo G."/>
            <person name="Chain P."/>
            <person name="Schmutz J."/>
            <person name="Larimer F."/>
            <person name="Land M."/>
            <person name="Kyrpides N."/>
            <person name="Ivanova N."/>
            <person name="Richardson P."/>
        </authorList>
    </citation>
    <scope>NUCLEOTIDE SEQUENCE [LARGE SCALE GENOMIC DNA]</scope>
    <source>
        <strain evidence="4">ATCC 53774 / DSM 7210 / GS-15</strain>
    </source>
</reference>
<dbReference type="Proteomes" id="UP000007073">
    <property type="component" value="Chromosome"/>
</dbReference>
<dbReference type="eggNOG" id="COG1942">
    <property type="taxonomic scope" value="Bacteria"/>
</dbReference>
<name>Q39VI0_GEOMG</name>
<dbReference type="InterPro" id="IPR014347">
    <property type="entry name" value="Tautomerase/MIF_sf"/>
</dbReference>
<dbReference type="NCBIfam" id="NF041920">
    <property type="entry name" value="DmpI"/>
    <property type="match status" value="1"/>
</dbReference>
<proteinExistence type="predicted"/>
<sequence length="61" mass="6676">MPVITIDLAAVTKEKKAQLVQVLTRDASEITGIPEDKFIILINELERDNIGVGGTLLSDRI</sequence>
<evidence type="ECO:0000313" key="3">
    <source>
        <dbReference type="EMBL" id="ABB31744.1"/>
    </source>
</evidence>
<dbReference type="HOGENOM" id="CLU_148073_2_1_7"/>
<dbReference type="Pfam" id="PF01361">
    <property type="entry name" value="Tautomerase"/>
    <property type="match status" value="1"/>
</dbReference>
<evidence type="ECO:0000256" key="1">
    <source>
        <dbReference type="ARBA" id="ARBA00023235"/>
    </source>
</evidence>